<feature type="transmembrane region" description="Helical" evidence="1">
    <location>
        <begin position="25"/>
        <end position="45"/>
    </location>
</feature>
<organism evidence="2">
    <name type="scientific">marine sediment metagenome</name>
    <dbReference type="NCBI Taxonomy" id="412755"/>
    <lineage>
        <taxon>unclassified sequences</taxon>
        <taxon>metagenomes</taxon>
        <taxon>ecological metagenomes</taxon>
    </lineage>
</organism>
<comment type="caution">
    <text evidence="2">The sequence shown here is derived from an EMBL/GenBank/DDBJ whole genome shotgun (WGS) entry which is preliminary data.</text>
</comment>
<sequence>MEFIFYIKEKEGEDKEMKVIKKMKLATIIGFLLLSISIGVFLYHANKPIFSYNYIEDDFEDQIVGLFPMGWLSAINPFNMRVISDGGNKVMEVKSISSQEYGTEITKRFKKTSEGVIEVDVKPLDITTGFVIHVPQLDREYDPFDDIMIMFSNGEIYVIQGENIVEVSGQGGLFWYMFLLVNKDRTWGISVPEDSVMEYKANIWYSIKIDFTKENFLLSINGNLLGTFNYPKYNPPYFASLYFYPLRTSYNFRFYVDNVKITIIQSVDYIHPG</sequence>
<dbReference type="AlphaFoldDB" id="A0A0F9FT82"/>
<feature type="non-terminal residue" evidence="2">
    <location>
        <position position="273"/>
    </location>
</feature>
<proteinExistence type="predicted"/>
<reference evidence="2" key="1">
    <citation type="journal article" date="2015" name="Nature">
        <title>Complex archaea that bridge the gap between prokaryotes and eukaryotes.</title>
        <authorList>
            <person name="Spang A."/>
            <person name="Saw J.H."/>
            <person name="Jorgensen S.L."/>
            <person name="Zaremba-Niedzwiedzka K."/>
            <person name="Martijn J."/>
            <person name="Lind A.E."/>
            <person name="van Eijk R."/>
            <person name="Schleper C."/>
            <person name="Guy L."/>
            <person name="Ettema T.J."/>
        </authorList>
    </citation>
    <scope>NUCLEOTIDE SEQUENCE</scope>
</reference>
<name>A0A0F9FT82_9ZZZZ</name>
<evidence type="ECO:0000313" key="2">
    <source>
        <dbReference type="EMBL" id="KKL60570.1"/>
    </source>
</evidence>
<dbReference type="EMBL" id="LAZR01029104">
    <property type="protein sequence ID" value="KKL60570.1"/>
    <property type="molecule type" value="Genomic_DNA"/>
</dbReference>
<accession>A0A0F9FT82</accession>
<keyword evidence="1" id="KW-0812">Transmembrane</keyword>
<evidence type="ECO:0000256" key="1">
    <source>
        <dbReference type="SAM" id="Phobius"/>
    </source>
</evidence>
<protein>
    <submittedName>
        <fullName evidence="2">Uncharacterized protein</fullName>
    </submittedName>
</protein>
<keyword evidence="1" id="KW-0472">Membrane</keyword>
<keyword evidence="1" id="KW-1133">Transmembrane helix</keyword>
<gene>
    <name evidence="2" type="ORF">LCGC14_2204020</name>
</gene>